<evidence type="ECO:0000259" key="2">
    <source>
        <dbReference type="Pfam" id="PF22494"/>
    </source>
</evidence>
<feature type="signal peptide" evidence="1">
    <location>
        <begin position="1"/>
        <end position="38"/>
    </location>
</feature>
<dbReference type="EMBL" id="PVLR01000016">
    <property type="protein sequence ID" value="PRD69307.1"/>
    <property type="molecule type" value="Genomic_DNA"/>
</dbReference>
<accession>A0A2S9KFX0</accession>
<protein>
    <submittedName>
        <fullName evidence="3">Alkaline phosphatase</fullName>
    </submittedName>
</protein>
<organism evidence="3 4">
    <name type="scientific">Malikia spinosa</name>
    <dbReference type="NCBI Taxonomy" id="86180"/>
    <lineage>
        <taxon>Bacteria</taxon>
        <taxon>Pseudomonadati</taxon>
        <taxon>Pseudomonadota</taxon>
        <taxon>Betaproteobacteria</taxon>
        <taxon>Burkholderiales</taxon>
        <taxon>Comamonadaceae</taxon>
        <taxon>Malikia</taxon>
    </lineage>
</organism>
<feature type="chain" id="PRO_5015765214" evidence="1">
    <location>
        <begin position="39"/>
        <end position="560"/>
    </location>
</feature>
<sequence>MFCQVLIILIAPAMKSTRQFLFRSLLAAALMSAFGAHAGDSAPPVPQAQLIGRFADGVSAGTAEIVAFHAASRSAFITVDRRNQPSSFQRVSLRGLSSSALANPVQASNLTSGAITSVASHVNGNGFSAGGVQSLDIAGDLLAIAVQASPKTDPGLVAFYRLDAQGNASFLKKVNVGSLPDGLKFSPDGSQLVVANEGELSATFATDGIDPVGSISIIPVKQGMPADQAVTLDFSDFNAGAKRSIELPAAVRIGRIGASVAQDMEPEYVSISADSSRAYVTLQENNAVAVVNLRQPHIERLLPMGIKDHGLARNALAASDQVEPPFKLKSYNQLFGLYMPDGIATFRVNGSEYFITANEGDDRDDFQKPGETARVRSLALDAAAFPDAAALQANHELGRLNVFNTMGRNSQGQYEKLHTLGGRSFSIHNARTGAQVYESGSELESLAYSKLDASLLGHAQVKGRLDNKGPEPESVVVGQVGSRLYAFVGLERASAIAIYDVSKPAAPRFVQWLQNSTDLTNGDLSPEGLAFVPAAHSPTGNALLLAGYEVSGSLAVYEIR</sequence>
<feature type="domain" description="Choice-of-anchor I" evidence="2">
    <location>
        <begin position="112"/>
        <end position="559"/>
    </location>
</feature>
<dbReference type="Pfam" id="PF22494">
    <property type="entry name" value="choice_anch_I"/>
    <property type="match status" value="1"/>
</dbReference>
<keyword evidence="4" id="KW-1185">Reference proteome</keyword>
<dbReference type="InterPro" id="IPR052956">
    <property type="entry name" value="Mesenchyme-surface_protein"/>
</dbReference>
<name>A0A2S9KFX0_9BURK</name>
<dbReference type="PANTHER" id="PTHR46928">
    <property type="entry name" value="MESENCHYME-SPECIFIC CELL SURFACE GLYCOPROTEIN"/>
    <property type="match status" value="1"/>
</dbReference>
<keyword evidence="1" id="KW-0732">Signal</keyword>
<dbReference type="Gene3D" id="2.130.10.10">
    <property type="entry name" value="YVTN repeat-like/Quinoprotein amine dehydrogenase"/>
    <property type="match status" value="1"/>
</dbReference>
<dbReference type="Proteomes" id="UP000238326">
    <property type="component" value="Unassembled WGS sequence"/>
</dbReference>
<dbReference type="PANTHER" id="PTHR46928:SF1">
    <property type="entry name" value="MESENCHYME-SPECIFIC CELL SURFACE GLYCOPROTEIN"/>
    <property type="match status" value="1"/>
</dbReference>
<dbReference type="InterPro" id="IPR015943">
    <property type="entry name" value="WD40/YVTN_repeat-like_dom_sf"/>
</dbReference>
<dbReference type="NCBIfam" id="NF038117">
    <property type="entry name" value="choice_anch_I"/>
    <property type="match status" value="1"/>
</dbReference>
<gene>
    <name evidence="3" type="ORF">C6P61_06600</name>
</gene>
<dbReference type="SUPFAM" id="SSF75011">
    <property type="entry name" value="3-carboxy-cis,cis-mucoante lactonizing enzyme"/>
    <property type="match status" value="1"/>
</dbReference>
<comment type="caution">
    <text evidence="3">The sequence shown here is derived from an EMBL/GenBank/DDBJ whole genome shotgun (WGS) entry which is preliminary data.</text>
</comment>
<evidence type="ECO:0000313" key="3">
    <source>
        <dbReference type="EMBL" id="PRD69307.1"/>
    </source>
</evidence>
<reference evidence="3 4" key="1">
    <citation type="submission" date="2018-03" db="EMBL/GenBank/DDBJ databases">
        <title>Comparative genomics illustrates the genes involved in a hyperalkaliphilic mechanisms of Serpentinomonas isolated from highly-alkaline calcium-rich serpentinized springs.</title>
        <authorList>
            <person name="Suzuki S."/>
            <person name="Ishii S."/>
            <person name="Walworth N."/>
            <person name="Bird L."/>
            <person name="Kuenen J.G."/>
            <person name="Nealson K.H."/>
        </authorList>
    </citation>
    <scope>NUCLEOTIDE SEQUENCE [LARGE SCALE GENOMIC DNA]</scope>
    <source>
        <strain evidence="3 4">83</strain>
    </source>
</reference>
<dbReference type="AlphaFoldDB" id="A0A2S9KFX0"/>
<dbReference type="InterPro" id="IPR055188">
    <property type="entry name" value="Choice_anch_I"/>
</dbReference>
<proteinExistence type="predicted"/>
<evidence type="ECO:0000256" key="1">
    <source>
        <dbReference type="SAM" id="SignalP"/>
    </source>
</evidence>
<evidence type="ECO:0000313" key="4">
    <source>
        <dbReference type="Proteomes" id="UP000238326"/>
    </source>
</evidence>